<comment type="caution">
    <text evidence="12">The sequence shown here is derived from an EMBL/GenBank/DDBJ whole genome shotgun (WGS) entry which is preliminary data.</text>
</comment>
<accession>A0A8H6XLC0</accession>
<reference evidence="12" key="1">
    <citation type="submission" date="2020-05" db="EMBL/GenBank/DDBJ databases">
        <title>Mycena genomes resolve the evolution of fungal bioluminescence.</title>
        <authorList>
            <person name="Tsai I.J."/>
        </authorList>
    </citation>
    <scope>NUCLEOTIDE SEQUENCE</scope>
    <source>
        <strain evidence="12">160909Yilan</strain>
    </source>
</reference>
<dbReference type="InterPro" id="IPR000092">
    <property type="entry name" value="Polyprenyl_synt"/>
</dbReference>
<comment type="similarity">
    <text evidence="2 11">Belongs to the FPP/GGPP synthase family.</text>
</comment>
<sequence>MPLNDILSSVFNEACVTTNEEQQILGPFTYVSALPGKGIRHDLLHALNVWMNVPEDKLKIIANLVAALHNASLMLDDIEDNSKLRRGSPATHRIFGIPQTINAATYVHCATYQELYGLEGTGIEHRELSKLLTEELKSLHYGQGLDLLWRDSMQCPTEDEYIEMVKGKTGGLLRIGVRLMMARPTNDSNISFRRDYVPLINLVGVHFQIRDDFINLRSKMYSASKGFAEDMEEGKFSFPIIHAIHVDGPSRQMINVLQQRPTTPTLKTYAINHMEQKTDSFEYTLSILEGLECEIRKQIFQLGGNAALTKIIDALHIGRENQDL</sequence>
<protein>
    <recommendedName>
        <fullName evidence="9">(2E,6E)-farnesyl diphosphate synthase</fullName>
    </recommendedName>
    <alternativeName>
        <fullName evidence="8">Dimethylallyltranstransferase</fullName>
    </alternativeName>
    <alternativeName>
        <fullName evidence="7">Farnesyl diphosphate synthase</fullName>
    </alternativeName>
    <alternativeName>
        <fullName evidence="5">Farnesyltranstransferase</fullName>
    </alternativeName>
    <alternativeName>
        <fullName evidence="10">Geranylgeranyl diphosphate synthase</fullName>
    </alternativeName>
    <alternativeName>
        <fullName evidence="6">Geranyltranstransferase</fullName>
    </alternativeName>
</protein>
<dbReference type="PROSITE" id="PS00723">
    <property type="entry name" value="POLYPRENYL_SYNTHASE_1"/>
    <property type="match status" value="1"/>
</dbReference>
<proteinExistence type="inferred from homology"/>
<evidence type="ECO:0000256" key="1">
    <source>
        <dbReference type="ARBA" id="ARBA00001946"/>
    </source>
</evidence>
<evidence type="ECO:0000256" key="3">
    <source>
        <dbReference type="ARBA" id="ARBA00022723"/>
    </source>
</evidence>
<dbReference type="PANTHER" id="PTHR12001">
    <property type="entry name" value="GERANYLGERANYL PYROPHOSPHATE SYNTHASE"/>
    <property type="match status" value="1"/>
</dbReference>
<evidence type="ECO:0000256" key="4">
    <source>
        <dbReference type="ARBA" id="ARBA00022842"/>
    </source>
</evidence>
<dbReference type="PANTHER" id="PTHR12001:SF44">
    <property type="entry name" value="GERANYLGERANYL PYROPHOSPHATE SYNTHASE"/>
    <property type="match status" value="1"/>
</dbReference>
<dbReference type="GO" id="GO:0046872">
    <property type="term" value="F:metal ion binding"/>
    <property type="evidence" value="ECO:0007669"/>
    <property type="project" value="UniProtKB-KW"/>
</dbReference>
<evidence type="ECO:0000256" key="9">
    <source>
        <dbReference type="ARBA" id="ARBA00032873"/>
    </source>
</evidence>
<comment type="cofactor">
    <cofactor evidence="1">
        <name>Mg(2+)</name>
        <dbReference type="ChEBI" id="CHEBI:18420"/>
    </cofactor>
</comment>
<dbReference type="Pfam" id="PF00348">
    <property type="entry name" value="polyprenyl_synt"/>
    <property type="match status" value="1"/>
</dbReference>
<dbReference type="EMBL" id="JACAZH010000025">
    <property type="protein sequence ID" value="KAF7342546.1"/>
    <property type="molecule type" value="Genomic_DNA"/>
</dbReference>
<dbReference type="PROSITE" id="PS00444">
    <property type="entry name" value="POLYPRENYL_SYNTHASE_2"/>
    <property type="match status" value="1"/>
</dbReference>
<dbReference type="AlphaFoldDB" id="A0A8H6XLC0"/>
<evidence type="ECO:0000313" key="13">
    <source>
        <dbReference type="Proteomes" id="UP000623467"/>
    </source>
</evidence>
<evidence type="ECO:0000256" key="6">
    <source>
        <dbReference type="ARBA" id="ARBA00032380"/>
    </source>
</evidence>
<dbReference type="GO" id="GO:0004659">
    <property type="term" value="F:prenyltransferase activity"/>
    <property type="evidence" value="ECO:0007669"/>
    <property type="project" value="InterPro"/>
</dbReference>
<evidence type="ECO:0000256" key="5">
    <source>
        <dbReference type="ARBA" id="ARBA00032052"/>
    </source>
</evidence>
<keyword evidence="13" id="KW-1185">Reference proteome</keyword>
<dbReference type="InterPro" id="IPR033749">
    <property type="entry name" value="Polyprenyl_synt_CS"/>
</dbReference>
<dbReference type="SFLD" id="SFLDS00005">
    <property type="entry name" value="Isoprenoid_Synthase_Type_I"/>
    <property type="match status" value="1"/>
</dbReference>
<evidence type="ECO:0000256" key="8">
    <source>
        <dbReference type="ARBA" id="ARBA00032448"/>
    </source>
</evidence>
<dbReference type="OrthoDB" id="6921389at2759"/>
<dbReference type="GO" id="GO:0008299">
    <property type="term" value="P:isoprenoid biosynthetic process"/>
    <property type="evidence" value="ECO:0007669"/>
    <property type="project" value="InterPro"/>
</dbReference>
<keyword evidence="3" id="KW-0479">Metal-binding</keyword>
<evidence type="ECO:0000256" key="10">
    <source>
        <dbReference type="ARBA" id="ARBA00033096"/>
    </source>
</evidence>
<dbReference type="InterPro" id="IPR008949">
    <property type="entry name" value="Isoprenoid_synthase_dom_sf"/>
</dbReference>
<evidence type="ECO:0000256" key="11">
    <source>
        <dbReference type="RuleBase" id="RU004466"/>
    </source>
</evidence>
<evidence type="ECO:0000256" key="7">
    <source>
        <dbReference type="ARBA" id="ARBA00032424"/>
    </source>
</evidence>
<keyword evidence="4" id="KW-0460">Magnesium</keyword>
<name>A0A8H6XLC0_9AGAR</name>
<gene>
    <name evidence="12" type="ORF">MSAN_02010800</name>
</gene>
<organism evidence="12 13">
    <name type="scientific">Mycena sanguinolenta</name>
    <dbReference type="NCBI Taxonomy" id="230812"/>
    <lineage>
        <taxon>Eukaryota</taxon>
        <taxon>Fungi</taxon>
        <taxon>Dikarya</taxon>
        <taxon>Basidiomycota</taxon>
        <taxon>Agaricomycotina</taxon>
        <taxon>Agaricomycetes</taxon>
        <taxon>Agaricomycetidae</taxon>
        <taxon>Agaricales</taxon>
        <taxon>Marasmiineae</taxon>
        <taxon>Mycenaceae</taxon>
        <taxon>Mycena</taxon>
    </lineage>
</organism>
<evidence type="ECO:0000256" key="2">
    <source>
        <dbReference type="ARBA" id="ARBA00006706"/>
    </source>
</evidence>
<dbReference type="Proteomes" id="UP000623467">
    <property type="component" value="Unassembled WGS sequence"/>
</dbReference>
<dbReference type="Gene3D" id="1.10.600.10">
    <property type="entry name" value="Farnesyl Diphosphate Synthase"/>
    <property type="match status" value="1"/>
</dbReference>
<evidence type="ECO:0000313" key="12">
    <source>
        <dbReference type="EMBL" id="KAF7342546.1"/>
    </source>
</evidence>
<dbReference type="SUPFAM" id="SSF48576">
    <property type="entry name" value="Terpenoid synthases"/>
    <property type="match status" value="1"/>
</dbReference>
<keyword evidence="11" id="KW-0808">Transferase</keyword>